<feature type="region of interest" description="Disordered" evidence="1">
    <location>
        <begin position="44"/>
        <end position="67"/>
    </location>
</feature>
<reference evidence="2 3" key="1">
    <citation type="submission" date="2015-11" db="EMBL/GenBank/DDBJ databases">
        <title>Genomes and virulence difference between two physiological races of Phytophthora nicotianae.</title>
        <authorList>
            <person name="Liu H."/>
            <person name="Ma X."/>
            <person name="Yu H."/>
            <person name="Fang D."/>
            <person name="Li Y."/>
            <person name="Wang X."/>
            <person name="Wang W."/>
            <person name="Dong Y."/>
            <person name="Xiao B."/>
        </authorList>
    </citation>
    <scope>NUCLEOTIDE SEQUENCE [LARGE SCALE GENOMIC DNA]</scope>
    <source>
        <strain evidence="3">race 1</strain>
    </source>
</reference>
<evidence type="ECO:0000256" key="1">
    <source>
        <dbReference type="SAM" id="MobiDB-lite"/>
    </source>
</evidence>
<dbReference type="AlphaFoldDB" id="A0A0W8D9J4"/>
<name>A0A0W8D9J4_PHYNI</name>
<organism evidence="2 3">
    <name type="scientific">Phytophthora nicotianae</name>
    <name type="common">Potato buckeye rot agent</name>
    <name type="synonym">Phytophthora parasitica</name>
    <dbReference type="NCBI Taxonomy" id="4792"/>
    <lineage>
        <taxon>Eukaryota</taxon>
        <taxon>Sar</taxon>
        <taxon>Stramenopiles</taxon>
        <taxon>Oomycota</taxon>
        <taxon>Peronosporomycetes</taxon>
        <taxon>Peronosporales</taxon>
        <taxon>Peronosporaceae</taxon>
        <taxon>Phytophthora</taxon>
    </lineage>
</organism>
<sequence length="67" mass="7356">MSNATYEPESAVEASQIHALKQRVRHRSIGDGKSTYFGKYVSQEGSEKLRTLKPKSKTSSKPAAKSS</sequence>
<proteinExistence type="predicted"/>
<dbReference type="EMBL" id="LNFP01000421">
    <property type="protein sequence ID" value="KUF93030.1"/>
    <property type="molecule type" value="Genomic_DNA"/>
</dbReference>
<comment type="caution">
    <text evidence="2">The sequence shown here is derived from an EMBL/GenBank/DDBJ whole genome shotgun (WGS) entry which is preliminary data.</text>
</comment>
<evidence type="ECO:0000313" key="2">
    <source>
        <dbReference type="EMBL" id="KUF93030.1"/>
    </source>
</evidence>
<dbReference type="Proteomes" id="UP000054636">
    <property type="component" value="Unassembled WGS sequence"/>
</dbReference>
<protein>
    <submittedName>
        <fullName evidence="2">Endopolygalacturonase 9</fullName>
    </submittedName>
</protein>
<evidence type="ECO:0000313" key="3">
    <source>
        <dbReference type="Proteomes" id="UP000054636"/>
    </source>
</evidence>
<gene>
    <name evidence="2" type="ORF">AM588_10007113</name>
</gene>
<accession>A0A0W8D9J4</accession>